<dbReference type="InterPro" id="IPR043128">
    <property type="entry name" value="Rev_trsase/Diguanyl_cyclase"/>
</dbReference>
<keyword evidence="6" id="KW-1185">Reference proteome</keyword>
<dbReference type="Pfam" id="PF00990">
    <property type="entry name" value="GGDEF"/>
    <property type="match status" value="1"/>
</dbReference>
<feature type="transmembrane region" description="Helical" evidence="2">
    <location>
        <begin position="72"/>
        <end position="90"/>
    </location>
</feature>
<evidence type="ECO:0000256" key="2">
    <source>
        <dbReference type="SAM" id="Phobius"/>
    </source>
</evidence>
<feature type="transmembrane region" description="Helical" evidence="2">
    <location>
        <begin position="170"/>
        <end position="190"/>
    </location>
</feature>
<dbReference type="EMBL" id="VJWL01000002">
    <property type="protein sequence ID" value="TRW49018.1"/>
    <property type="molecule type" value="Genomic_DNA"/>
</dbReference>
<dbReference type="InterPro" id="IPR029787">
    <property type="entry name" value="Nucleotide_cyclase"/>
</dbReference>
<dbReference type="CDD" id="cd01949">
    <property type="entry name" value="GGDEF"/>
    <property type="match status" value="1"/>
</dbReference>
<dbReference type="AlphaFoldDB" id="A0A552X1U3"/>
<dbReference type="InterPro" id="IPR052155">
    <property type="entry name" value="Biofilm_reg_signaling"/>
</dbReference>
<dbReference type="SUPFAM" id="SSF55073">
    <property type="entry name" value="Nucleotide cyclase"/>
    <property type="match status" value="1"/>
</dbReference>
<reference evidence="5 6" key="1">
    <citation type="submission" date="2019-07" db="EMBL/GenBank/DDBJ databases">
        <authorList>
            <person name="Yang M."/>
            <person name="Zhao D."/>
            <person name="Xiang H."/>
        </authorList>
    </citation>
    <scope>NUCLEOTIDE SEQUENCE [LARGE SCALE GENOMIC DNA]</scope>
    <source>
        <strain evidence="5 6">IM1326</strain>
    </source>
</reference>
<proteinExistence type="predicted"/>
<feature type="transmembrane region" description="Helical" evidence="2">
    <location>
        <begin position="12"/>
        <end position="35"/>
    </location>
</feature>
<name>A0A552X1U3_9GAMM</name>
<dbReference type="Proteomes" id="UP000320359">
    <property type="component" value="Unassembled WGS sequence"/>
</dbReference>
<evidence type="ECO:0000313" key="6">
    <source>
        <dbReference type="Proteomes" id="UP000320359"/>
    </source>
</evidence>
<accession>A0A552X1U3</accession>
<dbReference type="PROSITE" id="PS50887">
    <property type="entry name" value="GGDEF"/>
    <property type="match status" value="1"/>
</dbReference>
<dbReference type="PROSITE" id="PS50883">
    <property type="entry name" value="EAL"/>
    <property type="match status" value="1"/>
</dbReference>
<feature type="transmembrane region" description="Helical" evidence="2">
    <location>
        <begin position="202"/>
        <end position="222"/>
    </location>
</feature>
<dbReference type="OrthoDB" id="6597954at2"/>
<dbReference type="SUPFAM" id="SSF141868">
    <property type="entry name" value="EAL domain-like"/>
    <property type="match status" value="1"/>
</dbReference>
<feature type="transmembrane region" description="Helical" evidence="2">
    <location>
        <begin position="110"/>
        <end position="129"/>
    </location>
</feature>
<evidence type="ECO:0000259" key="3">
    <source>
        <dbReference type="PROSITE" id="PS50883"/>
    </source>
</evidence>
<comment type="cofactor">
    <cofactor evidence="1">
        <name>Mg(2+)</name>
        <dbReference type="ChEBI" id="CHEBI:18420"/>
    </cofactor>
</comment>
<dbReference type="InterPro" id="IPR035919">
    <property type="entry name" value="EAL_sf"/>
</dbReference>
<dbReference type="InterPro" id="IPR000160">
    <property type="entry name" value="GGDEF_dom"/>
</dbReference>
<evidence type="ECO:0000313" key="5">
    <source>
        <dbReference type="EMBL" id="TRW49018.1"/>
    </source>
</evidence>
<dbReference type="Gene3D" id="3.20.20.450">
    <property type="entry name" value="EAL domain"/>
    <property type="match status" value="1"/>
</dbReference>
<gene>
    <name evidence="5" type="ORF">FM042_08540</name>
</gene>
<keyword evidence="2" id="KW-0812">Transmembrane</keyword>
<dbReference type="CDD" id="cd01948">
    <property type="entry name" value="EAL"/>
    <property type="match status" value="1"/>
</dbReference>
<dbReference type="Pfam" id="PF00563">
    <property type="entry name" value="EAL"/>
    <property type="match status" value="1"/>
</dbReference>
<dbReference type="InterPro" id="IPR001633">
    <property type="entry name" value="EAL_dom"/>
</dbReference>
<comment type="caution">
    <text evidence="5">The sequence shown here is derived from an EMBL/GenBank/DDBJ whole genome shotgun (WGS) entry which is preliminary data.</text>
</comment>
<dbReference type="PANTHER" id="PTHR44757:SF2">
    <property type="entry name" value="BIOFILM ARCHITECTURE MAINTENANCE PROTEIN MBAA"/>
    <property type="match status" value="1"/>
</dbReference>
<dbReference type="NCBIfam" id="TIGR00254">
    <property type="entry name" value="GGDEF"/>
    <property type="match status" value="1"/>
</dbReference>
<feature type="transmembrane region" description="Helical" evidence="2">
    <location>
        <begin position="47"/>
        <end position="65"/>
    </location>
</feature>
<dbReference type="Gene3D" id="3.30.70.270">
    <property type="match status" value="1"/>
</dbReference>
<dbReference type="GO" id="GO:0003824">
    <property type="term" value="F:catalytic activity"/>
    <property type="evidence" value="ECO:0007669"/>
    <property type="project" value="UniProtKB-ARBA"/>
</dbReference>
<dbReference type="FunFam" id="3.30.70.270:FF:000001">
    <property type="entry name" value="Diguanylate cyclase domain protein"/>
    <property type="match status" value="1"/>
</dbReference>
<evidence type="ECO:0000259" key="4">
    <source>
        <dbReference type="PROSITE" id="PS50887"/>
    </source>
</evidence>
<feature type="domain" description="GGDEF" evidence="4">
    <location>
        <begin position="526"/>
        <end position="659"/>
    </location>
</feature>
<dbReference type="SMART" id="SM00052">
    <property type="entry name" value="EAL"/>
    <property type="match status" value="1"/>
</dbReference>
<dbReference type="PANTHER" id="PTHR44757">
    <property type="entry name" value="DIGUANYLATE CYCLASE DGCP"/>
    <property type="match status" value="1"/>
</dbReference>
<dbReference type="RefSeq" id="WP_143236002.1">
    <property type="nucleotide sequence ID" value="NZ_VJWL01000002.1"/>
</dbReference>
<keyword evidence="2" id="KW-1133">Transmembrane helix</keyword>
<dbReference type="SMART" id="SM00267">
    <property type="entry name" value="GGDEF"/>
    <property type="match status" value="1"/>
</dbReference>
<protein>
    <submittedName>
        <fullName evidence="5">Bifunctional diguanylate cyclase/phosphodiesterase</fullName>
    </submittedName>
</protein>
<keyword evidence="2" id="KW-0472">Membrane</keyword>
<feature type="domain" description="EAL" evidence="3">
    <location>
        <begin position="668"/>
        <end position="920"/>
    </location>
</feature>
<sequence length="924" mass="103428">MKRLSASPTTAMTAAYYTIVIAGMVTGLIGFVAAYTQTSTQPLAEVISPRAALTCLFSAMGLWAAIRSAPGWRVFFGSVIVIAAAYSSVMDSRLAPWLPEFFSHFAQPSVQWPVAVLYGLLGICILFGISQDKRRYLWRLSSPLLIVGGVLLSVLCWMGESYQHVAPHPMLASLASLLLVFYGVVLWLGSHQQEIPQPLPSIRALLTASLSASVITIIWFLLSLESVSRLENEGVRAVTEAGNSREMVSVENYRLMQRLVNRWQNISDYDLRRLMEMDIISYLNDIEQIESIMFLNQQGQLVWEETKPESESLSALLDEVDVQNWFRATERRGAVYIPTVSITEMQDPVILLKLPLFRYNGTASENGTNLFGYVLTAFNFARLVNPAMQETDSPFKTYAQVQNNYLLHSMGDYTEIRKLEDFSGHYLFSYQRTMRVPLGLELTLRGYLTNTTELRRAANLYTLVVGGGWILCVLLVISLENAAILRSQRAQLQFQASHDRLTGLANRTVLEEILGNHCKRIEGTDEALAVIFIDLDGFKPINDSLGLAVGDKLLIETANRIQKIMREGSRVARFGGDEFVVIVPRLSKDAPITDLVNDILSSIAQPYLIDSYRLYVTASIGITTTMESVADPKQLIQDADMAMYQAKRQGRNHYQFYTADISERFHVSVTIRNELQHVLEQNALQLFYQPIFSAKDHTIVGVEALLRWQREDGSYVSPAEFIPLAEDSGQIIPIGSWVLQQACSDGVRLQEYGDFQVAVNLSSIQVHRANFIESLKHTLNLTGFKSSKLNLELTESILMEDSHQAIRILDALRVQGFSVSIDDFGTGFSSLSYLKSLPIDTLKIDRSFIQDVISGKHDAAIARGIIAMASQLDLNVVAEGVETAEQVAFVEEAGCHYMQGFYFARPMPFSELICFIQNYKAKRS</sequence>
<organism evidence="5 6">
    <name type="scientific">Aliidiomarina halalkaliphila</name>
    <dbReference type="NCBI Taxonomy" id="2593535"/>
    <lineage>
        <taxon>Bacteria</taxon>
        <taxon>Pseudomonadati</taxon>
        <taxon>Pseudomonadota</taxon>
        <taxon>Gammaproteobacteria</taxon>
        <taxon>Alteromonadales</taxon>
        <taxon>Idiomarinaceae</taxon>
        <taxon>Aliidiomarina</taxon>
    </lineage>
</organism>
<evidence type="ECO:0000256" key="1">
    <source>
        <dbReference type="ARBA" id="ARBA00001946"/>
    </source>
</evidence>
<feature type="transmembrane region" description="Helical" evidence="2">
    <location>
        <begin position="136"/>
        <end position="158"/>
    </location>
</feature>